<evidence type="ECO:0000313" key="2">
    <source>
        <dbReference type="EMBL" id="CAK9873560.1"/>
    </source>
</evidence>
<dbReference type="InterPro" id="IPR045185">
    <property type="entry name" value="PUB22/23/24-like"/>
</dbReference>
<dbReference type="PROSITE" id="PS51698">
    <property type="entry name" value="U_BOX"/>
    <property type="match status" value="1"/>
</dbReference>
<sequence length="160" mass="17284">MQTLASLELVPNHTLRRLIQNWCKAHGGGGSSGALVRLLLTPSVAVATDTVARMLREVQSSMDLPPSLKNIMSVAQESERNRKSIQESDAIFVLALVIGGALELRSVRAASDAEFDCNPSLVFVQRKLGCQGKCRNRSCENRIGNGIVAQQQHWSDAGSA</sequence>
<protein>
    <recommendedName>
        <fullName evidence="1">U-box domain-containing protein</fullName>
    </recommendedName>
</protein>
<accession>A0ABP1BDW0</accession>
<dbReference type="Proteomes" id="UP001497522">
    <property type="component" value="Chromosome 3"/>
</dbReference>
<proteinExistence type="predicted"/>
<keyword evidence="3" id="KW-1185">Reference proteome</keyword>
<dbReference type="EMBL" id="OZ023704">
    <property type="protein sequence ID" value="CAK9873560.1"/>
    <property type="molecule type" value="Genomic_DNA"/>
</dbReference>
<organism evidence="2 3">
    <name type="scientific">Sphagnum jensenii</name>
    <dbReference type="NCBI Taxonomy" id="128206"/>
    <lineage>
        <taxon>Eukaryota</taxon>
        <taxon>Viridiplantae</taxon>
        <taxon>Streptophyta</taxon>
        <taxon>Embryophyta</taxon>
        <taxon>Bryophyta</taxon>
        <taxon>Sphagnophytina</taxon>
        <taxon>Sphagnopsida</taxon>
        <taxon>Sphagnales</taxon>
        <taxon>Sphagnaceae</taxon>
        <taxon>Sphagnum</taxon>
    </lineage>
</organism>
<name>A0ABP1BDW0_9BRYO</name>
<evidence type="ECO:0000313" key="3">
    <source>
        <dbReference type="Proteomes" id="UP001497522"/>
    </source>
</evidence>
<feature type="domain" description="U-box" evidence="1">
    <location>
        <begin position="1"/>
        <end position="29"/>
    </location>
</feature>
<dbReference type="PANTHER" id="PTHR22849">
    <property type="entry name" value="WDSAM1 PROTEIN"/>
    <property type="match status" value="1"/>
</dbReference>
<reference evidence="2" key="1">
    <citation type="submission" date="2024-03" db="EMBL/GenBank/DDBJ databases">
        <authorList>
            <consortium name="ELIXIR-Norway"/>
            <consortium name="Elixir Norway"/>
        </authorList>
    </citation>
    <scope>NUCLEOTIDE SEQUENCE</scope>
</reference>
<evidence type="ECO:0000259" key="1">
    <source>
        <dbReference type="PROSITE" id="PS51698"/>
    </source>
</evidence>
<gene>
    <name evidence="2" type="ORF">CSSPJE1EN2_LOCUS16032</name>
</gene>
<dbReference type="PANTHER" id="PTHR22849:SF163">
    <property type="entry name" value="U-BOX DOMAIN-CONTAINING PROTEIN"/>
    <property type="match status" value="1"/>
</dbReference>
<dbReference type="InterPro" id="IPR003613">
    <property type="entry name" value="Ubox_domain"/>
</dbReference>